<organism evidence="10 11">
    <name type="scientific">Trichinella britovi</name>
    <name type="common">Parasitic roundworm</name>
    <dbReference type="NCBI Taxonomy" id="45882"/>
    <lineage>
        <taxon>Eukaryota</taxon>
        <taxon>Metazoa</taxon>
        <taxon>Ecdysozoa</taxon>
        <taxon>Nematoda</taxon>
        <taxon>Enoplea</taxon>
        <taxon>Dorylaimia</taxon>
        <taxon>Trichinellida</taxon>
        <taxon>Trichinellidae</taxon>
        <taxon>Trichinella</taxon>
    </lineage>
</organism>
<evidence type="ECO:0000256" key="6">
    <source>
        <dbReference type="ARBA" id="ARBA00023136"/>
    </source>
</evidence>
<gene>
    <name evidence="10" type="primary">SLC35F1</name>
    <name evidence="10" type="ORF">T03_7063</name>
</gene>
<dbReference type="OMA" id="VRYHWAQ"/>
<keyword evidence="11" id="KW-1185">Reference proteome</keyword>
<dbReference type="AlphaFoldDB" id="A0A0V1DDB2"/>
<dbReference type="InterPro" id="IPR009262">
    <property type="entry name" value="SLC35_F1/F2/F6"/>
</dbReference>
<dbReference type="OrthoDB" id="429955at2759"/>
<feature type="transmembrane region" description="Helical" evidence="9">
    <location>
        <begin position="147"/>
        <end position="167"/>
    </location>
</feature>
<feature type="transmembrane region" description="Helical" evidence="9">
    <location>
        <begin position="122"/>
        <end position="142"/>
    </location>
</feature>
<keyword evidence="4 9" id="KW-0812">Transmembrane</keyword>
<dbReference type="STRING" id="45882.A0A0V1DDB2"/>
<dbReference type="Proteomes" id="UP000054653">
    <property type="component" value="Unassembled WGS sequence"/>
</dbReference>
<dbReference type="GO" id="GO:0022857">
    <property type="term" value="F:transmembrane transporter activity"/>
    <property type="evidence" value="ECO:0007669"/>
    <property type="project" value="InterPro"/>
</dbReference>
<comment type="subcellular location">
    <subcellularLocation>
        <location evidence="1">Membrane</location>
        <topology evidence="1">Multi-pass membrane protein</topology>
    </subcellularLocation>
</comment>
<evidence type="ECO:0000256" key="3">
    <source>
        <dbReference type="ARBA" id="ARBA00022448"/>
    </source>
</evidence>
<feature type="transmembrane region" description="Helical" evidence="9">
    <location>
        <begin position="96"/>
        <end position="116"/>
    </location>
</feature>
<keyword evidence="6 9" id="KW-0472">Membrane</keyword>
<evidence type="ECO:0000256" key="9">
    <source>
        <dbReference type="SAM" id="Phobius"/>
    </source>
</evidence>
<feature type="transmembrane region" description="Helical" evidence="9">
    <location>
        <begin position="31"/>
        <end position="52"/>
    </location>
</feature>
<evidence type="ECO:0000256" key="2">
    <source>
        <dbReference type="ARBA" id="ARBA00007863"/>
    </source>
</evidence>
<reference evidence="10 11" key="1">
    <citation type="submission" date="2015-01" db="EMBL/GenBank/DDBJ databases">
        <title>Evolution of Trichinella species and genotypes.</title>
        <authorList>
            <person name="Korhonen P.K."/>
            <person name="Edoardo P."/>
            <person name="Giuseppe L.R."/>
            <person name="Gasser R.B."/>
        </authorList>
    </citation>
    <scope>NUCLEOTIDE SEQUENCE [LARGE SCALE GENOMIC DNA]</scope>
    <source>
        <strain evidence="10">ISS120</strain>
    </source>
</reference>
<feature type="transmembrane region" description="Helical" evidence="9">
    <location>
        <begin position="214"/>
        <end position="233"/>
    </location>
</feature>
<evidence type="ECO:0000256" key="4">
    <source>
        <dbReference type="ARBA" id="ARBA00022692"/>
    </source>
</evidence>
<feature type="region of interest" description="Disordered" evidence="8">
    <location>
        <begin position="403"/>
        <end position="437"/>
    </location>
</feature>
<evidence type="ECO:0000313" key="11">
    <source>
        <dbReference type="Proteomes" id="UP000054653"/>
    </source>
</evidence>
<evidence type="ECO:0000256" key="5">
    <source>
        <dbReference type="ARBA" id="ARBA00022989"/>
    </source>
</evidence>
<evidence type="ECO:0000256" key="1">
    <source>
        <dbReference type="ARBA" id="ARBA00004141"/>
    </source>
</evidence>
<keyword evidence="5 9" id="KW-1133">Transmembrane helix</keyword>
<sequence>MNDAVPIDDDDGFDCSPCCEGSRCKHMAKSLFMGQILSICLCISAVTSQYLSDYFHFHAPTAQSFSTYFFLALVYGSILAFQSSDANLVEVFRSRGWRYFILAFIDVEATFLMVKAYSYTSLASLLDCFTIPVVLILSFVFLKVRYLIIHIVGVSICLMGVGSLVWGDIQIGHQLDDGSNRLLGDILCLCGATMYGISNVVQEWLLQNHSRTEYLAMIGIFGSFISGIQLAILENGNLGTASWHRYEMILLLVAFAVSMFVFYSMVCVVIKRSSAIMFNLSTLTADFYAVLVSYFVFKHPFHILFVLSFLLVVIGTIVYSVKQTEKRSKALPCWPRRRPSADVHVERQQRRQEAAERNHKEKKKIGKIQQDEVNNYPGDYAMKICPVHGVVLVRNVRPVESSGQKGGLLPAVDSQQQQQQQQNAAGRSTDENFVEHF</sequence>
<comment type="caution">
    <text evidence="10">The sequence shown here is derived from an EMBL/GenBank/DDBJ whole genome shotgun (WGS) entry which is preliminary data.</text>
</comment>
<dbReference type="PANTHER" id="PTHR14233:SF4">
    <property type="entry name" value="SOLUTE CARRIER FAMILY 35 MEMBER F2"/>
    <property type="match status" value="1"/>
</dbReference>
<feature type="compositionally biased region" description="Basic and acidic residues" evidence="8">
    <location>
        <begin position="342"/>
        <end position="359"/>
    </location>
</feature>
<comment type="function">
    <text evidence="7">Putative solute transporter.</text>
</comment>
<evidence type="ECO:0000313" key="10">
    <source>
        <dbReference type="EMBL" id="KRY59384.1"/>
    </source>
</evidence>
<dbReference type="PANTHER" id="PTHR14233">
    <property type="entry name" value="DUF914-RELATED"/>
    <property type="match status" value="1"/>
</dbReference>
<feature type="transmembrane region" description="Helical" evidence="9">
    <location>
        <begin position="277"/>
        <end position="297"/>
    </location>
</feature>
<dbReference type="EMBL" id="JYDI01000013">
    <property type="protein sequence ID" value="KRY59384.1"/>
    <property type="molecule type" value="Genomic_DNA"/>
</dbReference>
<protein>
    <submittedName>
        <fullName evidence="10">Solute carrier family 35 member F1</fullName>
    </submittedName>
</protein>
<feature type="transmembrane region" description="Helical" evidence="9">
    <location>
        <begin position="64"/>
        <end position="84"/>
    </location>
</feature>
<dbReference type="Pfam" id="PF06027">
    <property type="entry name" value="SLC35F"/>
    <property type="match status" value="1"/>
</dbReference>
<feature type="region of interest" description="Disordered" evidence="8">
    <location>
        <begin position="342"/>
        <end position="369"/>
    </location>
</feature>
<keyword evidence="3" id="KW-0813">Transport</keyword>
<name>A0A0V1DDB2_TRIBR</name>
<proteinExistence type="inferred from homology"/>
<comment type="similarity">
    <text evidence="2">Belongs to the SLC35F solute transporter family.</text>
</comment>
<evidence type="ECO:0000256" key="8">
    <source>
        <dbReference type="SAM" id="MobiDB-lite"/>
    </source>
</evidence>
<dbReference type="InterPro" id="IPR052221">
    <property type="entry name" value="SLC35F_Transporter"/>
</dbReference>
<dbReference type="GO" id="GO:0016020">
    <property type="term" value="C:membrane"/>
    <property type="evidence" value="ECO:0007669"/>
    <property type="project" value="UniProtKB-SubCell"/>
</dbReference>
<feature type="transmembrane region" description="Helical" evidence="9">
    <location>
        <begin position="248"/>
        <end position="270"/>
    </location>
</feature>
<feature type="transmembrane region" description="Helical" evidence="9">
    <location>
        <begin position="182"/>
        <end position="202"/>
    </location>
</feature>
<accession>A0A0V1DDB2</accession>
<evidence type="ECO:0000256" key="7">
    <source>
        <dbReference type="ARBA" id="ARBA00037727"/>
    </source>
</evidence>
<feature type="transmembrane region" description="Helical" evidence="9">
    <location>
        <begin position="303"/>
        <end position="321"/>
    </location>
</feature>
<feature type="compositionally biased region" description="Basic and acidic residues" evidence="8">
    <location>
        <begin position="428"/>
        <end position="437"/>
    </location>
</feature>